<evidence type="ECO:0000313" key="2">
    <source>
        <dbReference type="Proteomes" id="UP000789570"/>
    </source>
</evidence>
<name>A0A9N9HSQ1_9GLOM</name>
<sequence>MELEELIIRLPGNDYLTADDYIHIDDEIEDGLIDKEILEIIENEKDEPVDEI</sequence>
<dbReference type="Proteomes" id="UP000789570">
    <property type="component" value="Unassembled WGS sequence"/>
</dbReference>
<dbReference type="AlphaFoldDB" id="A0A9N9HSQ1"/>
<gene>
    <name evidence="1" type="ORF">FCALED_LOCUS13588</name>
</gene>
<feature type="non-terminal residue" evidence="1">
    <location>
        <position position="52"/>
    </location>
</feature>
<organism evidence="1 2">
    <name type="scientific">Funneliformis caledonium</name>
    <dbReference type="NCBI Taxonomy" id="1117310"/>
    <lineage>
        <taxon>Eukaryota</taxon>
        <taxon>Fungi</taxon>
        <taxon>Fungi incertae sedis</taxon>
        <taxon>Mucoromycota</taxon>
        <taxon>Glomeromycotina</taxon>
        <taxon>Glomeromycetes</taxon>
        <taxon>Glomerales</taxon>
        <taxon>Glomeraceae</taxon>
        <taxon>Funneliformis</taxon>
    </lineage>
</organism>
<evidence type="ECO:0000313" key="1">
    <source>
        <dbReference type="EMBL" id="CAG8703429.1"/>
    </source>
</evidence>
<reference evidence="1" key="1">
    <citation type="submission" date="2021-06" db="EMBL/GenBank/DDBJ databases">
        <authorList>
            <person name="Kallberg Y."/>
            <person name="Tangrot J."/>
            <person name="Rosling A."/>
        </authorList>
    </citation>
    <scope>NUCLEOTIDE SEQUENCE</scope>
    <source>
        <strain evidence="1">UK204</strain>
    </source>
</reference>
<keyword evidence="2" id="KW-1185">Reference proteome</keyword>
<comment type="caution">
    <text evidence="1">The sequence shown here is derived from an EMBL/GenBank/DDBJ whole genome shotgun (WGS) entry which is preliminary data.</text>
</comment>
<protein>
    <submittedName>
        <fullName evidence="1">10158_t:CDS:1</fullName>
    </submittedName>
</protein>
<accession>A0A9N9HSQ1</accession>
<dbReference type="EMBL" id="CAJVPQ010008081">
    <property type="protein sequence ID" value="CAG8703429.1"/>
    <property type="molecule type" value="Genomic_DNA"/>
</dbReference>
<proteinExistence type="predicted"/>